<comment type="caution">
    <text evidence="1">The sequence shown here is derived from an EMBL/GenBank/DDBJ whole genome shotgun (WGS) entry which is preliminary data.</text>
</comment>
<dbReference type="AlphaFoldDB" id="A0ABD2AG30"/>
<organism evidence="1 2">
    <name type="scientific">Vespula squamosa</name>
    <name type="common">Southern yellow jacket</name>
    <name type="synonym">Wasp</name>
    <dbReference type="NCBI Taxonomy" id="30214"/>
    <lineage>
        <taxon>Eukaryota</taxon>
        <taxon>Metazoa</taxon>
        <taxon>Ecdysozoa</taxon>
        <taxon>Arthropoda</taxon>
        <taxon>Hexapoda</taxon>
        <taxon>Insecta</taxon>
        <taxon>Pterygota</taxon>
        <taxon>Neoptera</taxon>
        <taxon>Endopterygota</taxon>
        <taxon>Hymenoptera</taxon>
        <taxon>Apocrita</taxon>
        <taxon>Aculeata</taxon>
        <taxon>Vespoidea</taxon>
        <taxon>Vespidae</taxon>
        <taxon>Vespinae</taxon>
        <taxon>Vespula</taxon>
    </lineage>
</organism>
<sequence>MKRVPLQLQTVSRTQYDTLNRKRERIAINYETGVTGKSTIPSEPLTRAKTLPRPHNFADLVISDKRND</sequence>
<dbReference type="Proteomes" id="UP001607302">
    <property type="component" value="Unassembled WGS sequence"/>
</dbReference>
<reference evidence="1 2" key="1">
    <citation type="journal article" date="2024" name="Ann. Entomol. Soc. Am.">
        <title>Genomic analyses of the southern and eastern yellowjacket wasps (Hymenoptera: Vespidae) reveal evolutionary signatures of social life.</title>
        <authorList>
            <person name="Catto M.A."/>
            <person name="Caine P.B."/>
            <person name="Orr S.E."/>
            <person name="Hunt B.G."/>
            <person name="Goodisman M.A.D."/>
        </authorList>
    </citation>
    <scope>NUCLEOTIDE SEQUENCE [LARGE SCALE GENOMIC DNA]</scope>
    <source>
        <strain evidence="1">233</strain>
        <tissue evidence="1">Head and thorax</tissue>
    </source>
</reference>
<evidence type="ECO:0000313" key="1">
    <source>
        <dbReference type="EMBL" id="KAL2719568.1"/>
    </source>
</evidence>
<evidence type="ECO:0000313" key="2">
    <source>
        <dbReference type="Proteomes" id="UP001607302"/>
    </source>
</evidence>
<name>A0ABD2AG30_VESSQ</name>
<proteinExistence type="predicted"/>
<dbReference type="EMBL" id="JAUDFV010000149">
    <property type="protein sequence ID" value="KAL2719568.1"/>
    <property type="molecule type" value="Genomic_DNA"/>
</dbReference>
<keyword evidence="2" id="KW-1185">Reference proteome</keyword>
<accession>A0ABD2AG30</accession>
<gene>
    <name evidence="1" type="ORF">V1478_011030</name>
</gene>
<protein>
    <submittedName>
        <fullName evidence="1">Uncharacterized protein</fullName>
    </submittedName>
</protein>